<dbReference type="EMBL" id="JAAAHY010000978">
    <property type="protein sequence ID" value="KAF9954321.1"/>
    <property type="molecule type" value="Genomic_DNA"/>
</dbReference>
<proteinExistence type="predicted"/>
<dbReference type="Proteomes" id="UP000738359">
    <property type="component" value="Unassembled WGS sequence"/>
</dbReference>
<organism evidence="1 2">
    <name type="scientific">Mortierella alpina</name>
    <name type="common">Oleaginous fungus</name>
    <name type="synonym">Mortierella renispora</name>
    <dbReference type="NCBI Taxonomy" id="64518"/>
    <lineage>
        <taxon>Eukaryota</taxon>
        <taxon>Fungi</taxon>
        <taxon>Fungi incertae sedis</taxon>
        <taxon>Mucoromycota</taxon>
        <taxon>Mortierellomycotina</taxon>
        <taxon>Mortierellomycetes</taxon>
        <taxon>Mortierellales</taxon>
        <taxon>Mortierellaceae</taxon>
        <taxon>Mortierella</taxon>
    </lineage>
</organism>
<evidence type="ECO:0000313" key="2">
    <source>
        <dbReference type="Proteomes" id="UP000738359"/>
    </source>
</evidence>
<comment type="caution">
    <text evidence="1">The sequence shown here is derived from an EMBL/GenBank/DDBJ whole genome shotgun (WGS) entry which is preliminary data.</text>
</comment>
<reference evidence="1" key="1">
    <citation type="journal article" date="2020" name="Fungal Divers.">
        <title>Resolving the Mortierellaceae phylogeny through synthesis of multi-gene phylogenetics and phylogenomics.</title>
        <authorList>
            <person name="Vandepol N."/>
            <person name="Liber J."/>
            <person name="Desiro A."/>
            <person name="Na H."/>
            <person name="Kennedy M."/>
            <person name="Barry K."/>
            <person name="Grigoriev I.V."/>
            <person name="Miller A.N."/>
            <person name="O'Donnell K."/>
            <person name="Stajich J.E."/>
            <person name="Bonito G."/>
        </authorList>
    </citation>
    <scope>NUCLEOTIDE SEQUENCE</scope>
    <source>
        <strain evidence="1">CK1249</strain>
    </source>
</reference>
<dbReference type="AlphaFoldDB" id="A0A9P6IZ98"/>
<gene>
    <name evidence="1" type="ORF">BGZ70_010602</name>
</gene>
<name>A0A9P6IZ98_MORAP</name>
<keyword evidence="2" id="KW-1185">Reference proteome</keyword>
<evidence type="ECO:0000313" key="1">
    <source>
        <dbReference type="EMBL" id="KAF9954321.1"/>
    </source>
</evidence>
<sequence>MNCGSEGDSPSVGETCTNGCEIKAGPDGCALSPCACASSGDFCGDKLPLNCGYDPKAIYTCVGNGTVAEEKQACASSEVCLSAATGPVCTQADCVCSDSSTHCGSSFPSQCNLTQNTVYTCISGALPASSEDCTPGVCSANIVTGSGTFKAAAGDFCVKQCACKEANVTVCASSFDSGCGYDGKALLDCAAVGDTPSVKEICTSSCQFVPGADTCGFNSCSCQKAGDSCGSSFPANCGLDPNTLYTCSENGTVPQSKQACLDTELCTAIPTGNDACVADINCGCNGEGAVCSNKFPPSCNKPANTSIVCPLGTELFCPNGCADGACTNGCTCTDDSIKCGSSFAAVCNLMPNALYTCKTGQVPVFQNVATCSTPADKIVSLIDQAIETIDSSLRTRVLLQPFVTAFSEISDSLMAARNETSSIREITGTVEFTMSSLYVIMINNKALFPDASDGNAYDVLARLFQEDGLLSLSGQLIDCAGYTSAKCGAADVLFHDYVDLAKARATVGTFGDDPAALAQLAVDIGEFETKIDTAISSRNLTMLKETGSTLNNIIGRTLGNPAVYGDMWDYAILVYESAKEYLECKNFDATAFTSECTQTSDRILGAVDDFIPYLTAHLGIFPVVGPIVGLPLVQDFKQYQSAAESDEFPAACAAASAFNATLNLVNAVVPATTHNLLREYLIRPSGVGANTGFLDLEADCGCAGKDRCAGAVRIIRLLADSILGTINGLSGSGDAIKTTAAPLINTLLGELEEMSATALQSSLTALRGAAETLNGVDGWSSISGPYGALLEMTASLIKCASANVSV</sequence>
<accession>A0A9P6IZ98</accession>
<dbReference type="OrthoDB" id="2430521at2759"/>
<protein>
    <submittedName>
        <fullName evidence="1">Uncharacterized protein</fullName>
    </submittedName>
</protein>